<reference evidence="3" key="1">
    <citation type="submission" date="2016-06" db="UniProtKB">
        <authorList>
            <consortium name="WormBaseParasite"/>
        </authorList>
    </citation>
    <scope>IDENTIFICATION</scope>
</reference>
<reference evidence="1 2" key="2">
    <citation type="submission" date="2018-11" db="EMBL/GenBank/DDBJ databases">
        <authorList>
            <consortium name="Pathogen Informatics"/>
        </authorList>
    </citation>
    <scope>NUCLEOTIDE SEQUENCE [LARGE SCALE GENOMIC DNA]</scope>
</reference>
<gene>
    <name evidence="1" type="ORF">GPUH_LOCUS3360</name>
</gene>
<dbReference type="Proteomes" id="UP000271098">
    <property type="component" value="Unassembled WGS sequence"/>
</dbReference>
<name>A0A183D3R9_9BILA</name>
<dbReference type="AlphaFoldDB" id="A0A183D3R9"/>
<accession>A0A183D3R9</accession>
<evidence type="ECO:0000313" key="1">
    <source>
        <dbReference type="EMBL" id="VDK39215.1"/>
    </source>
</evidence>
<proteinExistence type="predicted"/>
<dbReference type="WBParaSite" id="GPUH_0000336601-mRNA-1">
    <property type="protein sequence ID" value="GPUH_0000336601-mRNA-1"/>
    <property type="gene ID" value="GPUH_0000336601"/>
</dbReference>
<evidence type="ECO:0000313" key="2">
    <source>
        <dbReference type="Proteomes" id="UP000271098"/>
    </source>
</evidence>
<dbReference type="EMBL" id="UYRT01005691">
    <property type="protein sequence ID" value="VDK39215.1"/>
    <property type="molecule type" value="Genomic_DNA"/>
</dbReference>
<evidence type="ECO:0000313" key="3">
    <source>
        <dbReference type="WBParaSite" id="GPUH_0000336601-mRNA-1"/>
    </source>
</evidence>
<protein>
    <submittedName>
        <fullName evidence="3">PPE-SVP domain-containing protein</fullName>
    </submittedName>
</protein>
<keyword evidence="2" id="KW-1185">Reference proteome</keyword>
<sequence>MLNGLAVPAAAPATLFPPPGAPANANGAAPATLFPPLGAPGAANAGAPAAANLPPAAGFAPAANANPFQPITFPTMNIPTLFPLPATLAPLNPGLGVG</sequence>
<organism evidence="3">
    <name type="scientific">Gongylonema pulchrum</name>
    <dbReference type="NCBI Taxonomy" id="637853"/>
    <lineage>
        <taxon>Eukaryota</taxon>
        <taxon>Metazoa</taxon>
        <taxon>Ecdysozoa</taxon>
        <taxon>Nematoda</taxon>
        <taxon>Chromadorea</taxon>
        <taxon>Rhabditida</taxon>
        <taxon>Spirurina</taxon>
        <taxon>Spiruromorpha</taxon>
        <taxon>Spiruroidea</taxon>
        <taxon>Gongylonematidae</taxon>
        <taxon>Gongylonema</taxon>
    </lineage>
</organism>